<dbReference type="Gene3D" id="3.40.50.2300">
    <property type="match status" value="1"/>
</dbReference>
<dbReference type="OrthoDB" id="9787344at2"/>
<dbReference type="PANTHER" id="PTHR37299:SF1">
    <property type="entry name" value="STAGE 0 SPORULATION PROTEIN A HOMOLOG"/>
    <property type="match status" value="1"/>
</dbReference>
<dbReference type="EMBL" id="VOEI01000002">
    <property type="protein sequence ID" value="TWR27122.1"/>
    <property type="molecule type" value="Genomic_DNA"/>
</dbReference>
<dbReference type="InterPro" id="IPR001789">
    <property type="entry name" value="Sig_transdc_resp-reg_receiver"/>
</dbReference>
<proteinExistence type="predicted"/>
<sequence length="237" mass="27074">MINCLVVDDEPLARHLLEGYISQLQGFNCLATCQSAVEAFGLLHQYKVDVIFLDIQMPGITGINFIKSLKDSPKVIFTTAYSEYAVDAFELEAVDYLLKPITFERFLKAIQKIRTTNDVATDRLVSTLQPDNPAHIFLKVDRRLVKIDLADIIYIEAYGDYLKVHTTTQTYVTYMTFARMEKLLPASGFIRIHRSTMVNTTCIRFIEGNFLRVGERDLAIGQSYKERLIASLNQKEM</sequence>
<dbReference type="AlphaFoldDB" id="A0A563U6Z1"/>
<dbReference type="InterPro" id="IPR007492">
    <property type="entry name" value="LytTR_DNA-bd_dom"/>
</dbReference>
<feature type="domain" description="Response regulatory" evidence="2">
    <location>
        <begin position="3"/>
        <end position="114"/>
    </location>
</feature>
<accession>A0A563U6Z1</accession>
<evidence type="ECO:0000313" key="5">
    <source>
        <dbReference type="Proteomes" id="UP000318010"/>
    </source>
</evidence>
<comment type="caution">
    <text evidence="4">The sequence shown here is derived from an EMBL/GenBank/DDBJ whole genome shotgun (WGS) entry which is preliminary data.</text>
</comment>
<evidence type="ECO:0000259" key="2">
    <source>
        <dbReference type="PROSITE" id="PS50110"/>
    </source>
</evidence>
<reference evidence="4 5" key="1">
    <citation type="submission" date="2019-07" db="EMBL/GenBank/DDBJ databases">
        <authorList>
            <person name="Kim J."/>
        </authorList>
    </citation>
    <scope>NUCLEOTIDE SEQUENCE [LARGE SCALE GENOMIC DNA]</scope>
    <source>
        <strain evidence="4 5">MJ1a</strain>
    </source>
</reference>
<dbReference type="GO" id="GO:0000156">
    <property type="term" value="F:phosphorelay response regulator activity"/>
    <property type="evidence" value="ECO:0007669"/>
    <property type="project" value="InterPro"/>
</dbReference>
<dbReference type="Gene3D" id="2.40.50.1020">
    <property type="entry name" value="LytTr DNA-binding domain"/>
    <property type="match status" value="1"/>
</dbReference>
<protein>
    <submittedName>
        <fullName evidence="4">Response regulator transcription factor</fullName>
    </submittedName>
</protein>
<dbReference type="Pfam" id="PF04397">
    <property type="entry name" value="LytTR"/>
    <property type="match status" value="1"/>
</dbReference>
<dbReference type="SUPFAM" id="SSF52172">
    <property type="entry name" value="CheY-like"/>
    <property type="match status" value="1"/>
</dbReference>
<gene>
    <name evidence="4" type="ORF">FPZ42_08800</name>
</gene>
<dbReference type="PROSITE" id="PS50930">
    <property type="entry name" value="HTH_LYTTR"/>
    <property type="match status" value="1"/>
</dbReference>
<dbReference type="GO" id="GO:0003677">
    <property type="term" value="F:DNA binding"/>
    <property type="evidence" value="ECO:0007669"/>
    <property type="project" value="InterPro"/>
</dbReference>
<dbReference type="PANTHER" id="PTHR37299">
    <property type="entry name" value="TRANSCRIPTIONAL REGULATOR-RELATED"/>
    <property type="match status" value="1"/>
</dbReference>
<feature type="modified residue" description="4-aspartylphosphate" evidence="1">
    <location>
        <position position="54"/>
    </location>
</feature>
<dbReference type="SMART" id="SM00850">
    <property type="entry name" value="LytTR"/>
    <property type="match status" value="1"/>
</dbReference>
<feature type="domain" description="HTH LytTR-type" evidence="3">
    <location>
        <begin position="136"/>
        <end position="207"/>
    </location>
</feature>
<dbReference type="InterPro" id="IPR011006">
    <property type="entry name" value="CheY-like_superfamily"/>
</dbReference>
<dbReference type="InterPro" id="IPR046947">
    <property type="entry name" value="LytR-like"/>
</dbReference>
<keyword evidence="5" id="KW-1185">Reference proteome</keyword>
<keyword evidence="1" id="KW-0597">Phosphoprotein</keyword>
<evidence type="ECO:0000256" key="1">
    <source>
        <dbReference type="PROSITE-ProRule" id="PRU00169"/>
    </source>
</evidence>
<dbReference type="SMART" id="SM00448">
    <property type="entry name" value="REC"/>
    <property type="match status" value="1"/>
</dbReference>
<evidence type="ECO:0000259" key="3">
    <source>
        <dbReference type="PROSITE" id="PS50930"/>
    </source>
</evidence>
<name>A0A563U6Z1_9SPHI</name>
<dbReference type="PROSITE" id="PS50110">
    <property type="entry name" value="RESPONSE_REGULATORY"/>
    <property type="match status" value="1"/>
</dbReference>
<dbReference type="Proteomes" id="UP000318010">
    <property type="component" value="Unassembled WGS sequence"/>
</dbReference>
<evidence type="ECO:0000313" key="4">
    <source>
        <dbReference type="EMBL" id="TWR27122.1"/>
    </source>
</evidence>
<dbReference type="FunFam" id="3.40.50.2300:FF:000051">
    <property type="entry name" value="Two-component response regulator yehT"/>
    <property type="match status" value="1"/>
</dbReference>
<organism evidence="4 5">
    <name type="scientific">Mucilaginibacter achroorhodeus</name>
    <dbReference type="NCBI Taxonomy" id="2599294"/>
    <lineage>
        <taxon>Bacteria</taxon>
        <taxon>Pseudomonadati</taxon>
        <taxon>Bacteroidota</taxon>
        <taxon>Sphingobacteriia</taxon>
        <taxon>Sphingobacteriales</taxon>
        <taxon>Sphingobacteriaceae</taxon>
        <taxon>Mucilaginibacter</taxon>
    </lineage>
</organism>
<dbReference type="Pfam" id="PF00072">
    <property type="entry name" value="Response_reg"/>
    <property type="match status" value="1"/>
</dbReference>
<dbReference type="RefSeq" id="WP_146270433.1">
    <property type="nucleotide sequence ID" value="NZ_VOEI01000002.1"/>
</dbReference>